<sequence>MIAVVYSGSRFSDWRLADKGRITTGFRMNGINPYLQDERSILQHLHKNTNLINNAEKIRRIYFFGAGSSSKERKDKIKNVLERFFVNARVRVDHDVIASAISTFGDERGIIGIIGSGSNAAYYTGKKIIDNNYGLGYILADEGATNWNSQQLLKHYMTDTLPVDLRDKLEREFNIDKKTILERVYISPQPTNFLNSFTDFVLENKDHLFISQLVKNGLRTFIKTYIKPLMKEYPDSDVNFTGSVAFNYEHLLREVATDEFNISIGNVVKEPIHNLIKYYINKN</sequence>
<evidence type="ECO:0000313" key="1">
    <source>
        <dbReference type="EMBL" id="SPZ94682.1"/>
    </source>
</evidence>
<dbReference type="Gene3D" id="3.30.420.40">
    <property type="match status" value="2"/>
</dbReference>
<organism evidence="1 2">
    <name type="scientific">Sphingobacterium multivorum</name>
    <dbReference type="NCBI Taxonomy" id="28454"/>
    <lineage>
        <taxon>Bacteria</taxon>
        <taxon>Pseudomonadati</taxon>
        <taxon>Bacteroidota</taxon>
        <taxon>Sphingobacteriia</taxon>
        <taxon>Sphingobacteriales</taxon>
        <taxon>Sphingobacteriaceae</taxon>
        <taxon>Sphingobacterium</taxon>
    </lineage>
</organism>
<dbReference type="RefSeq" id="WP_070561153.1">
    <property type="nucleotide sequence ID" value="NZ_CP068089.1"/>
</dbReference>
<reference evidence="1 2" key="1">
    <citation type="submission" date="2018-06" db="EMBL/GenBank/DDBJ databases">
        <authorList>
            <consortium name="Pathogen Informatics"/>
            <person name="Doyle S."/>
        </authorList>
    </citation>
    <scope>NUCLEOTIDE SEQUENCE [LARGE SCALE GENOMIC DNA]</scope>
    <source>
        <strain evidence="1 2">NCTC11343</strain>
    </source>
</reference>
<dbReference type="SUPFAM" id="SSF53067">
    <property type="entry name" value="Actin-like ATPase domain"/>
    <property type="match status" value="2"/>
</dbReference>
<dbReference type="Gene3D" id="1.10.720.160">
    <property type="match status" value="1"/>
</dbReference>
<dbReference type="Proteomes" id="UP000251241">
    <property type="component" value="Unassembled WGS sequence"/>
</dbReference>
<dbReference type="InterPro" id="IPR043129">
    <property type="entry name" value="ATPase_NBD"/>
</dbReference>
<dbReference type="AlphaFoldDB" id="A0A2X2JK64"/>
<evidence type="ECO:0008006" key="3">
    <source>
        <dbReference type="Google" id="ProtNLM"/>
    </source>
</evidence>
<gene>
    <name evidence="1" type="ORF">NCTC11343_05492</name>
</gene>
<dbReference type="EMBL" id="UAUU01000011">
    <property type="protein sequence ID" value="SPZ94682.1"/>
    <property type="molecule type" value="Genomic_DNA"/>
</dbReference>
<accession>A0A2X2JK64</accession>
<proteinExistence type="predicted"/>
<protein>
    <recommendedName>
        <fullName evidence="3">N-acetylglucosamine kinase</fullName>
    </recommendedName>
</protein>
<evidence type="ECO:0000313" key="2">
    <source>
        <dbReference type="Proteomes" id="UP000251241"/>
    </source>
</evidence>
<name>A0A2X2JK64_SPHMU</name>
<dbReference type="GeneID" id="97180271"/>